<feature type="region of interest" description="Disordered" evidence="1">
    <location>
        <begin position="1"/>
        <end position="21"/>
    </location>
</feature>
<feature type="compositionally biased region" description="Low complexity" evidence="1">
    <location>
        <begin position="41"/>
        <end position="52"/>
    </location>
</feature>
<evidence type="ECO:0000256" key="1">
    <source>
        <dbReference type="SAM" id="MobiDB-lite"/>
    </source>
</evidence>
<feature type="compositionally biased region" description="Basic and acidic residues" evidence="1">
    <location>
        <begin position="1"/>
        <end position="13"/>
    </location>
</feature>
<evidence type="ECO:0000313" key="2">
    <source>
        <dbReference type="EMBL" id="AKH48187.1"/>
    </source>
</evidence>
<reference evidence="2" key="1">
    <citation type="journal article" date="2015" name="Front. Microbiol.">
        <title>Combining genomic sequencing methods to explore viral diversity and reveal potential virus-host interactions.</title>
        <authorList>
            <person name="Chow C.E."/>
            <person name="Winget D.M."/>
            <person name="White R.A.III."/>
            <person name="Hallam S.J."/>
            <person name="Suttle C.A."/>
        </authorList>
    </citation>
    <scope>NUCLEOTIDE SEQUENCE</scope>
    <source>
        <strain evidence="2">Oxic1_6</strain>
    </source>
</reference>
<organism evidence="2">
    <name type="scientific">uncultured marine virus</name>
    <dbReference type="NCBI Taxonomy" id="186617"/>
    <lineage>
        <taxon>Viruses</taxon>
        <taxon>environmental samples</taxon>
    </lineage>
</organism>
<accession>A0A0F7L9X5</accession>
<reference evidence="2" key="2">
    <citation type="submission" date="2015-03" db="EMBL/GenBank/DDBJ databases">
        <authorList>
            <person name="Chow C.-E.T."/>
            <person name="Winget D.M."/>
            <person name="White R.A.III."/>
            <person name="Hallam S.J."/>
            <person name="Suttle C.A."/>
        </authorList>
    </citation>
    <scope>NUCLEOTIDE SEQUENCE</scope>
    <source>
        <strain evidence="2">Oxic1_6</strain>
    </source>
</reference>
<dbReference type="EMBL" id="KR029601">
    <property type="protein sequence ID" value="AKH48187.1"/>
    <property type="molecule type" value="Genomic_DNA"/>
</dbReference>
<proteinExistence type="predicted"/>
<protein>
    <submittedName>
        <fullName evidence="2">Gp250</fullName>
    </submittedName>
</protein>
<name>A0A0F7L9X5_9VIRU</name>
<feature type="region of interest" description="Disordered" evidence="1">
    <location>
        <begin position="39"/>
        <end position="71"/>
    </location>
</feature>
<sequence>MDCRSREVREGPGRHRLPTQRPICGRAWSSLQCRISRNPWSASRQSTSSTESPCGESSGRPCRPSPRIALM</sequence>